<keyword evidence="1" id="KW-0732">Signal</keyword>
<feature type="signal peptide" evidence="1">
    <location>
        <begin position="1"/>
        <end position="19"/>
    </location>
</feature>
<dbReference type="InterPro" id="IPR025665">
    <property type="entry name" value="Beta-barrel_OMP_2"/>
</dbReference>
<organism evidence="3 4">
    <name type="scientific">Allotamlana fucoidanivorans</name>
    <dbReference type="NCBI Taxonomy" id="2583814"/>
    <lineage>
        <taxon>Bacteria</taxon>
        <taxon>Pseudomonadati</taxon>
        <taxon>Bacteroidota</taxon>
        <taxon>Flavobacteriia</taxon>
        <taxon>Flavobacteriales</taxon>
        <taxon>Flavobacteriaceae</taxon>
        <taxon>Allotamlana</taxon>
    </lineage>
</organism>
<dbReference type="OrthoDB" id="1259003at2"/>
<name>A0A5C4SDY2_9FLAO</name>
<keyword evidence="4" id="KW-1185">Reference proteome</keyword>
<protein>
    <submittedName>
        <fullName evidence="3">PorT family protein</fullName>
    </submittedName>
</protein>
<feature type="domain" description="Outer membrane protein beta-barrel" evidence="2">
    <location>
        <begin position="28"/>
        <end position="176"/>
    </location>
</feature>
<evidence type="ECO:0000313" key="3">
    <source>
        <dbReference type="EMBL" id="TNJ41719.1"/>
    </source>
</evidence>
<sequence length="196" mass="22079">MKKLFLITVGLCFSYFGFAQDLKLQNANDSIIPKPKGSSFQGVNYGVRGGYNISNLDFEEVPNFENKHRNSIYIGFFANIGFSRAISLVPELQFSAEGAKSEPLHLDYIQAPVLLRLRLSEKFHLSLGPQVGLKVHKEDDKVNNFAYSGVGGLEYKINYALFVDARYTYGFRNVFNENVGLSAKNRNVQIGIGYRF</sequence>
<dbReference type="InterPro" id="IPR011250">
    <property type="entry name" value="OMP/PagP_B-barrel"/>
</dbReference>
<accession>A0A5C4SDY2</accession>
<evidence type="ECO:0000259" key="2">
    <source>
        <dbReference type="Pfam" id="PF13568"/>
    </source>
</evidence>
<evidence type="ECO:0000313" key="4">
    <source>
        <dbReference type="Proteomes" id="UP000308713"/>
    </source>
</evidence>
<dbReference type="Pfam" id="PF13568">
    <property type="entry name" value="OMP_b-brl_2"/>
    <property type="match status" value="1"/>
</dbReference>
<feature type="chain" id="PRO_5023007095" evidence="1">
    <location>
        <begin position="20"/>
        <end position="196"/>
    </location>
</feature>
<comment type="caution">
    <text evidence="3">The sequence shown here is derived from an EMBL/GenBank/DDBJ whole genome shotgun (WGS) entry which is preliminary data.</text>
</comment>
<dbReference type="EMBL" id="VDCS01000017">
    <property type="protein sequence ID" value="TNJ41719.1"/>
    <property type="molecule type" value="Genomic_DNA"/>
</dbReference>
<gene>
    <name evidence="3" type="ORF">FGF67_15680</name>
</gene>
<dbReference type="RefSeq" id="WP_139698707.1">
    <property type="nucleotide sequence ID" value="NZ_CP074074.1"/>
</dbReference>
<reference evidence="3 4" key="1">
    <citation type="submission" date="2019-05" db="EMBL/GenBank/DDBJ databases">
        <title>Tamlana fucoidanivorans sp. nov., isolated from the surface of algae collected from Fujian province in China.</title>
        <authorList>
            <person name="Li J."/>
        </authorList>
    </citation>
    <scope>NUCLEOTIDE SEQUENCE [LARGE SCALE GENOMIC DNA]</scope>
    <source>
        <strain evidence="3 4">CW2-9</strain>
    </source>
</reference>
<dbReference type="SUPFAM" id="SSF56925">
    <property type="entry name" value="OMPA-like"/>
    <property type="match status" value="1"/>
</dbReference>
<proteinExistence type="predicted"/>
<evidence type="ECO:0000256" key="1">
    <source>
        <dbReference type="SAM" id="SignalP"/>
    </source>
</evidence>
<dbReference type="AlphaFoldDB" id="A0A5C4SDY2"/>
<dbReference type="Gene3D" id="2.40.160.20">
    <property type="match status" value="1"/>
</dbReference>
<dbReference type="Proteomes" id="UP000308713">
    <property type="component" value="Unassembled WGS sequence"/>
</dbReference>